<evidence type="ECO:0000313" key="4">
    <source>
        <dbReference type="Proteomes" id="UP000243053"/>
    </source>
</evidence>
<evidence type="ECO:0000256" key="1">
    <source>
        <dbReference type="ARBA" id="ARBA00022729"/>
    </source>
</evidence>
<dbReference type="AlphaFoldDB" id="A0A1Y5EQ72"/>
<dbReference type="GO" id="GO:0016810">
    <property type="term" value="F:hydrolase activity, acting on carbon-nitrogen (but not peptide) bonds"/>
    <property type="evidence" value="ECO:0007669"/>
    <property type="project" value="InterPro"/>
</dbReference>
<dbReference type="EMBL" id="MAAF01000007">
    <property type="protein sequence ID" value="OUR84881.1"/>
    <property type="molecule type" value="Genomic_DNA"/>
</dbReference>
<evidence type="ECO:0000259" key="2">
    <source>
        <dbReference type="PROSITE" id="PS51677"/>
    </source>
</evidence>
<accession>A0A1Y5EQ72</accession>
<dbReference type="GO" id="GO:0005975">
    <property type="term" value="P:carbohydrate metabolic process"/>
    <property type="evidence" value="ECO:0007669"/>
    <property type="project" value="InterPro"/>
</dbReference>
<feature type="domain" description="NodB homology" evidence="2">
    <location>
        <begin position="39"/>
        <end position="257"/>
    </location>
</feature>
<reference evidence="4" key="1">
    <citation type="journal article" date="2017" name="Proc. Natl. Acad. Sci. U.S.A.">
        <title>Simulation of Deepwater Horizon oil plume reveals substrate specialization within a complex community of hydrocarbon degraders.</title>
        <authorList>
            <person name="Hu P."/>
            <person name="Dubinsky E.A."/>
            <person name="Probst A.J."/>
            <person name="Wang J."/>
            <person name="Sieber C.M.K."/>
            <person name="Tom L.M."/>
            <person name="Gardinali P."/>
            <person name="Banfield J.F."/>
            <person name="Atlas R.M."/>
            <person name="Andersen G.L."/>
        </authorList>
    </citation>
    <scope>NUCLEOTIDE SEQUENCE [LARGE SCALE GENOMIC DNA]</scope>
</reference>
<organism evidence="3 4">
    <name type="scientific">Colwellia psychrerythraea</name>
    <name type="common">Vibrio psychroerythus</name>
    <dbReference type="NCBI Taxonomy" id="28229"/>
    <lineage>
        <taxon>Bacteria</taxon>
        <taxon>Pseudomonadati</taxon>
        <taxon>Pseudomonadota</taxon>
        <taxon>Gammaproteobacteria</taxon>
        <taxon>Alteromonadales</taxon>
        <taxon>Colwelliaceae</taxon>
        <taxon>Colwellia</taxon>
    </lineage>
</organism>
<dbReference type="PROSITE" id="PS51677">
    <property type="entry name" value="NODB"/>
    <property type="match status" value="1"/>
</dbReference>
<dbReference type="SUPFAM" id="SSF88713">
    <property type="entry name" value="Glycoside hydrolase/deacetylase"/>
    <property type="match status" value="1"/>
</dbReference>
<dbReference type="CDD" id="cd10967">
    <property type="entry name" value="CE4_GLA_like_6s"/>
    <property type="match status" value="1"/>
</dbReference>
<dbReference type="Gene3D" id="3.20.20.370">
    <property type="entry name" value="Glycoside hydrolase/deacetylase"/>
    <property type="match status" value="1"/>
</dbReference>
<comment type="caution">
    <text evidence="3">The sequence shown here is derived from an EMBL/GenBank/DDBJ whole genome shotgun (WGS) entry which is preliminary data.</text>
</comment>
<dbReference type="Proteomes" id="UP000243053">
    <property type="component" value="Unassembled WGS sequence"/>
</dbReference>
<dbReference type="InterPro" id="IPR002509">
    <property type="entry name" value="NODB_dom"/>
</dbReference>
<sequence>MTITCLISASVRANTSNIGNTSITGNNDNEFYWPNGARAAVNLSYDDALNSQLDNAIPALNQYDFKGSFYLTLGSKVVKERREDWRTIAEQGHELGNHTINHACSASLPNRHWVDKHNDLDNKTMAQIKQEIIEANHLLNAIDGQTVRTFTLPCADAIVEGKNLLPEISRYFVGIKSHVAVIPTSMSTYNPMDAPVIAPSGTSGQALIEQVKLAAKNNSIVSFTFHGIGAEHLAVSTDAHQQLLDYLAKNKTSYWVDTYRNISLYIDKSRQTSH</sequence>
<evidence type="ECO:0000313" key="3">
    <source>
        <dbReference type="EMBL" id="OUR84881.1"/>
    </source>
</evidence>
<dbReference type="Pfam" id="PF01522">
    <property type="entry name" value="Polysacc_deac_1"/>
    <property type="match status" value="1"/>
</dbReference>
<name>A0A1Y5EQ72_COLPS</name>
<keyword evidence="1" id="KW-0732">Signal</keyword>
<dbReference type="InterPro" id="IPR051398">
    <property type="entry name" value="Polysacch_Deacetylase"/>
</dbReference>
<dbReference type="PANTHER" id="PTHR34216">
    <property type="match status" value="1"/>
</dbReference>
<dbReference type="PANTHER" id="PTHR34216:SF11">
    <property type="entry name" value="CHITOOLIGOSACCHARIDE DEACETYLASE"/>
    <property type="match status" value="1"/>
</dbReference>
<dbReference type="InterPro" id="IPR011330">
    <property type="entry name" value="Glyco_hydro/deAcase_b/a-brl"/>
</dbReference>
<gene>
    <name evidence="3" type="ORF">A9Q75_00610</name>
</gene>
<protein>
    <submittedName>
        <fullName evidence="3">Polysaccharide deacetylase</fullName>
    </submittedName>
</protein>
<proteinExistence type="predicted"/>